<evidence type="ECO:0000256" key="1">
    <source>
        <dbReference type="ARBA" id="ARBA00022649"/>
    </source>
</evidence>
<dbReference type="Proteomes" id="UP000308181">
    <property type="component" value="Unassembled WGS sequence"/>
</dbReference>
<accession>A0A4U1C8Q2</accession>
<name>A0A4U1C8Q2_9SPHI</name>
<dbReference type="RefSeq" id="WP_136825013.1">
    <property type="nucleotide sequence ID" value="NZ_SWBP01000001.1"/>
</dbReference>
<dbReference type="Gene3D" id="3.30.2310.20">
    <property type="entry name" value="RelE-like"/>
    <property type="match status" value="1"/>
</dbReference>
<organism evidence="2 3">
    <name type="scientific">Pedobacter cryophilus</name>
    <dbReference type="NCBI Taxonomy" id="2571271"/>
    <lineage>
        <taxon>Bacteria</taxon>
        <taxon>Pseudomonadati</taxon>
        <taxon>Bacteroidota</taxon>
        <taxon>Sphingobacteriia</taxon>
        <taxon>Sphingobacteriales</taxon>
        <taxon>Sphingobacteriaceae</taxon>
        <taxon>Pedobacter</taxon>
    </lineage>
</organism>
<dbReference type="OrthoDB" id="1098070at2"/>
<reference evidence="2 3" key="1">
    <citation type="submission" date="2019-04" db="EMBL/GenBank/DDBJ databases">
        <title>Pedobacter sp. AR-3-17 sp. nov., isolated from Arctic soil.</title>
        <authorList>
            <person name="Dahal R.H."/>
            <person name="Kim D.-U."/>
        </authorList>
    </citation>
    <scope>NUCLEOTIDE SEQUENCE [LARGE SCALE GENOMIC DNA]</scope>
    <source>
        <strain evidence="2 3">AR-3-17</strain>
    </source>
</reference>
<keyword evidence="1" id="KW-1277">Toxin-antitoxin system</keyword>
<dbReference type="AlphaFoldDB" id="A0A4U1C8Q2"/>
<comment type="caution">
    <text evidence="2">The sequence shown here is derived from an EMBL/GenBank/DDBJ whole genome shotgun (WGS) entry which is preliminary data.</text>
</comment>
<dbReference type="Pfam" id="PF05016">
    <property type="entry name" value="ParE_toxin"/>
    <property type="match status" value="1"/>
</dbReference>
<dbReference type="EMBL" id="SWBP01000001">
    <property type="protein sequence ID" value="TKC00807.1"/>
    <property type="molecule type" value="Genomic_DNA"/>
</dbReference>
<sequence length="98" mass="11829">MVRKVIWSLRAQQERKHILTYWQTRTKSNIYSKKLNQLFIEAINIISDFPQIGKLTDDQNARIKIVKDYFIIYEYFETQILILSIFDSRQDPAKIDFI</sequence>
<dbReference type="InterPro" id="IPR007712">
    <property type="entry name" value="RelE/ParE_toxin"/>
</dbReference>
<evidence type="ECO:0000313" key="2">
    <source>
        <dbReference type="EMBL" id="TKC00807.1"/>
    </source>
</evidence>
<keyword evidence="3" id="KW-1185">Reference proteome</keyword>
<proteinExistence type="predicted"/>
<gene>
    <name evidence="2" type="ORF">FA046_03785</name>
</gene>
<protein>
    <submittedName>
        <fullName evidence="2">Type II toxin-antitoxin system RelE/ParE family toxin</fullName>
    </submittedName>
</protein>
<dbReference type="InterPro" id="IPR035093">
    <property type="entry name" value="RelE/ParE_toxin_dom_sf"/>
</dbReference>
<evidence type="ECO:0000313" key="3">
    <source>
        <dbReference type="Proteomes" id="UP000308181"/>
    </source>
</evidence>